<dbReference type="EMBL" id="JAVXUP010002359">
    <property type="protein sequence ID" value="KAK3003803.1"/>
    <property type="molecule type" value="Genomic_DNA"/>
</dbReference>
<keyword evidence="2" id="KW-1133">Transmembrane helix</keyword>
<keyword evidence="2" id="KW-0472">Membrane</keyword>
<evidence type="ECO:0000256" key="1">
    <source>
        <dbReference type="SAM" id="Coils"/>
    </source>
</evidence>
<sequence length="139" mass="16288">MACGAENEDPCEYFFWIDPPMCERAVQVIPGLLRRINGNAEEVRRLMVQIEGKQEQLVTYEKKLRSYQWKEKILWFVLLCSWVFFIMNFKSKRTANNSLLWRLESCDLGLAPWLEVAVLAPPVAHCWPEVAFFILTCKS</sequence>
<proteinExistence type="predicted"/>
<accession>A0AA88V9H3</accession>
<dbReference type="Proteomes" id="UP001188597">
    <property type="component" value="Unassembled WGS sequence"/>
</dbReference>
<gene>
    <name evidence="3" type="ORF">RJ639_019839</name>
</gene>
<evidence type="ECO:0000256" key="2">
    <source>
        <dbReference type="SAM" id="Phobius"/>
    </source>
</evidence>
<dbReference type="AlphaFoldDB" id="A0AA88V9H3"/>
<reference evidence="3" key="1">
    <citation type="submission" date="2022-12" db="EMBL/GenBank/DDBJ databases">
        <title>Draft genome assemblies for two species of Escallonia (Escalloniales).</title>
        <authorList>
            <person name="Chanderbali A."/>
            <person name="Dervinis C."/>
            <person name="Anghel I."/>
            <person name="Soltis D."/>
            <person name="Soltis P."/>
            <person name="Zapata F."/>
        </authorList>
    </citation>
    <scope>NUCLEOTIDE SEQUENCE</scope>
    <source>
        <strain evidence="3">UCBG64.0493</strain>
        <tissue evidence="3">Leaf</tissue>
    </source>
</reference>
<evidence type="ECO:0008006" key="5">
    <source>
        <dbReference type="Google" id="ProtNLM"/>
    </source>
</evidence>
<evidence type="ECO:0000313" key="3">
    <source>
        <dbReference type="EMBL" id="KAK3003803.1"/>
    </source>
</evidence>
<comment type="caution">
    <text evidence="3">The sequence shown here is derived from an EMBL/GenBank/DDBJ whole genome shotgun (WGS) entry which is preliminary data.</text>
</comment>
<feature type="coiled-coil region" evidence="1">
    <location>
        <begin position="43"/>
        <end position="70"/>
    </location>
</feature>
<keyword evidence="1" id="KW-0175">Coiled coil</keyword>
<name>A0AA88V9H3_9ASTE</name>
<keyword evidence="2" id="KW-0812">Transmembrane</keyword>
<keyword evidence="4" id="KW-1185">Reference proteome</keyword>
<feature type="transmembrane region" description="Helical" evidence="2">
    <location>
        <begin position="73"/>
        <end position="89"/>
    </location>
</feature>
<protein>
    <recommendedName>
        <fullName evidence="5">Zinc finger, GRF-type</fullName>
    </recommendedName>
</protein>
<organism evidence="3 4">
    <name type="scientific">Escallonia herrerae</name>
    <dbReference type="NCBI Taxonomy" id="1293975"/>
    <lineage>
        <taxon>Eukaryota</taxon>
        <taxon>Viridiplantae</taxon>
        <taxon>Streptophyta</taxon>
        <taxon>Embryophyta</taxon>
        <taxon>Tracheophyta</taxon>
        <taxon>Spermatophyta</taxon>
        <taxon>Magnoliopsida</taxon>
        <taxon>eudicotyledons</taxon>
        <taxon>Gunneridae</taxon>
        <taxon>Pentapetalae</taxon>
        <taxon>asterids</taxon>
        <taxon>campanulids</taxon>
        <taxon>Escalloniales</taxon>
        <taxon>Escalloniaceae</taxon>
        <taxon>Escallonia</taxon>
    </lineage>
</organism>
<evidence type="ECO:0000313" key="4">
    <source>
        <dbReference type="Proteomes" id="UP001188597"/>
    </source>
</evidence>